<evidence type="ECO:0000313" key="4">
    <source>
        <dbReference type="Proteomes" id="UP000075613"/>
    </source>
</evidence>
<evidence type="ECO:0000256" key="1">
    <source>
        <dbReference type="ARBA" id="ARBA00008791"/>
    </source>
</evidence>
<dbReference type="PANTHER" id="PTHR46268">
    <property type="entry name" value="STRESS RESPONSE PROTEIN NHAX"/>
    <property type="match status" value="1"/>
</dbReference>
<comment type="similarity">
    <text evidence="1">Belongs to the universal stress protein A family.</text>
</comment>
<dbReference type="InterPro" id="IPR006015">
    <property type="entry name" value="Universal_stress_UspA"/>
</dbReference>
<sequence>MFHRLLVALDGSDTASRAFDAALTLAAESGAELMPLYVIDVPVIAYDAPGFDPCVIQDAYFEEGKRIAADAQSQMAARGVKGTARTVEAALTGEDVAQRIVAAALEWRADAIVMGTHGRRGVRRLMLGSVAERVLRSATCPVLLIPAHAGGAARGEAMPAGAENELT</sequence>
<dbReference type="STRING" id="1399968.CI15_24135"/>
<gene>
    <name evidence="3" type="ORF">CI15_24135</name>
</gene>
<protein>
    <submittedName>
        <fullName evidence="3">Universal stress protein UspA</fullName>
    </submittedName>
</protein>
<dbReference type="InterPro" id="IPR006016">
    <property type="entry name" value="UspA"/>
</dbReference>
<evidence type="ECO:0000313" key="3">
    <source>
        <dbReference type="EMBL" id="KXU83653.1"/>
    </source>
</evidence>
<dbReference type="EMBL" id="LRBG01000037">
    <property type="protein sequence ID" value="KXU83653.1"/>
    <property type="molecule type" value="Genomic_DNA"/>
</dbReference>
<accession>A0A149PF45</accession>
<organism evidence="3 4">
    <name type="scientific">Paraburkholderia monticola</name>
    <dbReference type="NCBI Taxonomy" id="1399968"/>
    <lineage>
        <taxon>Bacteria</taxon>
        <taxon>Pseudomonadati</taxon>
        <taxon>Pseudomonadota</taxon>
        <taxon>Betaproteobacteria</taxon>
        <taxon>Burkholderiales</taxon>
        <taxon>Burkholderiaceae</taxon>
        <taxon>Paraburkholderia</taxon>
    </lineage>
</organism>
<dbReference type="SUPFAM" id="SSF52402">
    <property type="entry name" value="Adenine nucleotide alpha hydrolases-like"/>
    <property type="match status" value="1"/>
</dbReference>
<reference evidence="3 4" key="1">
    <citation type="journal article" date="2015" name="Int. J. Syst. Evol. Microbiol.">
        <title>Burkholderia monticola sp. nov., isolated from mountain soil.</title>
        <authorList>
            <person name="Baek I."/>
            <person name="Seo B."/>
            <person name="Lee I."/>
            <person name="Yi H."/>
            <person name="Chun J."/>
        </authorList>
    </citation>
    <scope>NUCLEOTIDE SEQUENCE [LARGE SCALE GENOMIC DNA]</scope>
    <source>
        <strain evidence="3 4">JC2948</strain>
    </source>
</reference>
<evidence type="ECO:0000259" key="2">
    <source>
        <dbReference type="Pfam" id="PF00582"/>
    </source>
</evidence>
<dbReference type="Proteomes" id="UP000075613">
    <property type="component" value="Unassembled WGS sequence"/>
</dbReference>
<dbReference type="OrthoDB" id="8547832at2"/>
<proteinExistence type="inferred from homology"/>
<dbReference type="PRINTS" id="PR01438">
    <property type="entry name" value="UNVRSLSTRESS"/>
</dbReference>
<dbReference type="CDD" id="cd00293">
    <property type="entry name" value="USP-like"/>
    <property type="match status" value="1"/>
</dbReference>
<feature type="domain" description="UspA" evidence="2">
    <location>
        <begin position="1"/>
        <end position="146"/>
    </location>
</feature>
<dbReference type="RefSeq" id="WP_062132234.1">
    <property type="nucleotide sequence ID" value="NZ_LRBG01000037.1"/>
</dbReference>
<dbReference type="InterPro" id="IPR014729">
    <property type="entry name" value="Rossmann-like_a/b/a_fold"/>
</dbReference>
<dbReference type="Gene3D" id="3.40.50.620">
    <property type="entry name" value="HUPs"/>
    <property type="match status" value="1"/>
</dbReference>
<dbReference type="AlphaFoldDB" id="A0A149PF45"/>
<name>A0A149PF45_9BURK</name>
<keyword evidence="4" id="KW-1185">Reference proteome</keyword>
<dbReference type="PANTHER" id="PTHR46268:SF15">
    <property type="entry name" value="UNIVERSAL STRESS PROTEIN HP_0031"/>
    <property type="match status" value="1"/>
</dbReference>
<dbReference type="Pfam" id="PF00582">
    <property type="entry name" value="Usp"/>
    <property type="match status" value="1"/>
</dbReference>
<comment type="caution">
    <text evidence="3">The sequence shown here is derived from an EMBL/GenBank/DDBJ whole genome shotgun (WGS) entry which is preliminary data.</text>
</comment>